<evidence type="ECO:0000256" key="10">
    <source>
        <dbReference type="ARBA" id="ARBA00023264"/>
    </source>
</evidence>
<feature type="transmembrane region" description="Helical" evidence="13">
    <location>
        <begin position="91"/>
        <end position="110"/>
    </location>
</feature>
<evidence type="ECO:0000256" key="5">
    <source>
        <dbReference type="ARBA" id="ARBA00022692"/>
    </source>
</evidence>
<keyword evidence="7" id="KW-0443">Lipid metabolism</keyword>
<keyword evidence="6 13" id="KW-1133">Transmembrane helix</keyword>
<evidence type="ECO:0000256" key="7">
    <source>
        <dbReference type="ARBA" id="ARBA00023098"/>
    </source>
</evidence>
<keyword evidence="4 12" id="KW-0808">Transferase</keyword>
<dbReference type="PROSITE" id="PS00379">
    <property type="entry name" value="CDP_ALCOHOL_P_TRANSF"/>
    <property type="match status" value="1"/>
</dbReference>
<accession>A0ABY0V6N2</accession>
<dbReference type="Proteomes" id="UP000198976">
    <property type="component" value="Chromosome I"/>
</dbReference>
<evidence type="ECO:0000256" key="11">
    <source>
        <dbReference type="NCBIfam" id="TIGR00560"/>
    </source>
</evidence>
<comment type="similarity">
    <text evidence="2 12">Belongs to the CDP-alcohol phosphatidyltransferase class-I family.</text>
</comment>
<dbReference type="RefSeq" id="WP_227469210.1">
    <property type="nucleotide sequence ID" value="NZ_LT629792.1"/>
</dbReference>
<keyword evidence="5 13" id="KW-0812">Transmembrane</keyword>
<evidence type="ECO:0000256" key="1">
    <source>
        <dbReference type="ARBA" id="ARBA00004141"/>
    </source>
</evidence>
<evidence type="ECO:0000256" key="4">
    <source>
        <dbReference type="ARBA" id="ARBA00022679"/>
    </source>
</evidence>
<dbReference type="InterPro" id="IPR048254">
    <property type="entry name" value="CDP_ALCOHOL_P_TRANSF_CS"/>
</dbReference>
<sequence length="202" mass="22566">MMKSAPENVSMLDEGPKRSWVNVPNILTVFRLIMVPILIILMLQHDWNLHWWAVSVFVIAGVTDQLDGHIARSQDLITDFGRIMDPIADKALTLSAFIMLSIAGYLPWWFTIVIAARELGVTVLRALLLKRSVVVAASLAGKFKTLLQMFLIFILLLPWSTFSNIVMPGSWFMVVVAALTLIATLWSGAGYVIESVKLFGKH</sequence>
<evidence type="ECO:0000313" key="14">
    <source>
        <dbReference type="EMBL" id="SDT90877.1"/>
    </source>
</evidence>
<dbReference type="EC" id="2.7.8.5" evidence="11"/>
<dbReference type="InterPro" id="IPR004570">
    <property type="entry name" value="Phosphatidylglycerol_P_synth"/>
</dbReference>
<dbReference type="Gene3D" id="1.20.120.1760">
    <property type="match status" value="1"/>
</dbReference>
<proteinExistence type="inferred from homology"/>
<evidence type="ECO:0000256" key="2">
    <source>
        <dbReference type="ARBA" id="ARBA00010441"/>
    </source>
</evidence>
<dbReference type="NCBIfam" id="TIGR00560">
    <property type="entry name" value="pgsA"/>
    <property type="match status" value="1"/>
</dbReference>
<dbReference type="InterPro" id="IPR043130">
    <property type="entry name" value="CDP-OH_PTrfase_TM_dom"/>
</dbReference>
<evidence type="ECO:0000256" key="13">
    <source>
        <dbReference type="SAM" id="Phobius"/>
    </source>
</evidence>
<dbReference type="EMBL" id="LT629792">
    <property type="protein sequence ID" value="SDT90877.1"/>
    <property type="molecule type" value="Genomic_DNA"/>
</dbReference>
<feature type="transmembrane region" description="Helical" evidence="13">
    <location>
        <begin position="171"/>
        <end position="193"/>
    </location>
</feature>
<dbReference type="PANTHER" id="PTHR14269:SF62">
    <property type="entry name" value="CDP-DIACYLGLYCEROL--GLYCEROL-3-PHOSPHATE 3-PHOSPHATIDYLTRANSFERASE 1, CHLOROPLASTIC"/>
    <property type="match status" value="1"/>
</dbReference>
<name>A0ABY0V6N2_9ACTO</name>
<evidence type="ECO:0000256" key="9">
    <source>
        <dbReference type="ARBA" id="ARBA00023209"/>
    </source>
</evidence>
<keyword evidence="8 13" id="KW-0472">Membrane</keyword>
<organism evidence="14 15">
    <name type="scientific">Schaalia radingae</name>
    <dbReference type="NCBI Taxonomy" id="131110"/>
    <lineage>
        <taxon>Bacteria</taxon>
        <taxon>Bacillati</taxon>
        <taxon>Actinomycetota</taxon>
        <taxon>Actinomycetes</taxon>
        <taxon>Actinomycetales</taxon>
        <taxon>Actinomycetaceae</taxon>
        <taxon>Schaalia</taxon>
    </lineage>
</organism>
<gene>
    <name evidence="14" type="ORF">SAMN04489714_0790</name>
</gene>
<dbReference type="InterPro" id="IPR050324">
    <property type="entry name" value="CDP-alcohol_PTase-I"/>
</dbReference>
<keyword evidence="15" id="KW-1185">Reference proteome</keyword>
<dbReference type="InterPro" id="IPR000462">
    <property type="entry name" value="CDP-OH_P_trans"/>
</dbReference>
<keyword evidence="3" id="KW-0444">Lipid biosynthesis</keyword>
<keyword evidence="9" id="KW-0594">Phospholipid biosynthesis</keyword>
<dbReference type="PANTHER" id="PTHR14269">
    <property type="entry name" value="CDP-DIACYLGLYCEROL--GLYCEROL-3-PHOSPHATE 3-PHOSPHATIDYLTRANSFERASE-RELATED"/>
    <property type="match status" value="1"/>
</dbReference>
<evidence type="ECO:0000256" key="12">
    <source>
        <dbReference type="RuleBase" id="RU003750"/>
    </source>
</evidence>
<evidence type="ECO:0000256" key="8">
    <source>
        <dbReference type="ARBA" id="ARBA00023136"/>
    </source>
</evidence>
<evidence type="ECO:0000256" key="3">
    <source>
        <dbReference type="ARBA" id="ARBA00022516"/>
    </source>
</evidence>
<comment type="subcellular location">
    <subcellularLocation>
        <location evidence="1">Membrane</location>
        <topology evidence="1">Multi-pass membrane protein</topology>
    </subcellularLocation>
</comment>
<keyword evidence="10" id="KW-1208">Phospholipid metabolism</keyword>
<dbReference type="PIRSF" id="PIRSF000847">
    <property type="entry name" value="Phos_ph_gly_syn"/>
    <property type="match status" value="1"/>
</dbReference>
<protein>
    <recommendedName>
        <fullName evidence="11">CDP-diacylglycerol--glycerol-3-phosphate 3-phosphatidyltransferase</fullName>
        <ecNumber evidence="11">2.7.8.5</ecNumber>
    </recommendedName>
</protein>
<reference evidence="14 15" key="1">
    <citation type="submission" date="2016-10" db="EMBL/GenBank/DDBJ databases">
        <authorList>
            <person name="Varghese N."/>
            <person name="Submissions S."/>
        </authorList>
    </citation>
    <scope>NUCLEOTIDE SEQUENCE [LARGE SCALE GENOMIC DNA]</scope>
    <source>
        <strain evidence="14 15">DSM 9169</strain>
    </source>
</reference>
<dbReference type="Pfam" id="PF01066">
    <property type="entry name" value="CDP-OH_P_transf"/>
    <property type="match status" value="1"/>
</dbReference>
<evidence type="ECO:0000313" key="15">
    <source>
        <dbReference type="Proteomes" id="UP000198976"/>
    </source>
</evidence>
<evidence type="ECO:0000256" key="6">
    <source>
        <dbReference type="ARBA" id="ARBA00022989"/>
    </source>
</evidence>
<feature type="transmembrane region" description="Helical" evidence="13">
    <location>
        <begin position="21"/>
        <end position="43"/>
    </location>
</feature>